<dbReference type="InterPro" id="IPR013783">
    <property type="entry name" value="Ig-like_fold"/>
</dbReference>
<dbReference type="OrthoDB" id="7794186at2"/>
<organism evidence="3 4">
    <name type="scientific">Pedobacter cryotolerans</name>
    <dbReference type="NCBI Taxonomy" id="2571270"/>
    <lineage>
        <taxon>Bacteria</taxon>
        <taxon>Pseudomonadati</taxon>
        <taxon>Bacteroidota</taxon>
        <taxon>Sphingobacteriia</taxon>
        <taxon>Sphingobacteriales</taxon>
        <taxon>Sphingobacteriaceae</taxon>
        <taxon>Pedobacter</taxon>
    </lineage>
</organism>
<dbReference type="InterPro" id="IPR035986">
    <property type="entry name" value="PKD_dom_sf"/>
</dbReference>
<dbReference type="PANTHER" id="PTHR46534">
    <property type="entry name" value="IGGFC_BINDING DOMAIN-CONTAINING PROTEIN"/>
    <property type="match status" value="1"/>
</dbReference>
<evidence type="ECO:0000313" key="4">
    <source>
        <dbReference type="Proteomes" id="UP000310477"/>
    </source>
</evidence>
<dbReference type="Pfam" id="PF18911">
    <property type="entry name" value="PKD_4"/>
    <property type="match status" value="3"/>
</dbReference>
<feature type="domain" description="PKD" evidence="2">
    <location>
        <begin position="661"/>
        <end position="717"/>
    </location>
</feature>
<dbReference type="InterPro" id="IPR000601">
    <property type="entry name" value="PKD_dom"/>
</dbReference>
<gene>
    <name evidence="3" type="ORF">FA045_08965</name>
</gene>
<dbReference type="Pfam" id="PF17517">
    <property type="entry name" value="IgGFc_binding"/>
    <property type="match status" value="1"/>
</dbReference>
<dbReference type="InterPro" id="IPR022409">
    <property type="entry name" value="PKD/Chitinase_dom"/>
</dbReference>
<protein>
    <submittedName>
        <fullName evidence="3">PKD domain-containing protein</fullName>
    </submittedName>
</protein>
<dbReference type="InterPro" id="IPR035234">
    <property type="entry name" value="IgGFc-bd_N"/>
</dbReference>
<dbReference type="InterPro" id="IPR026341">
    <property type="entry name" value="T9SS_type_B"/>
</dbReference>
<dbReference type="Gene3D" id="2.60.40.10">
    <property type="entry name" value="Immunoglobulins"/>
    <property type="match status" value="3"/>
</dbReference>
<name>A0A4U1C5U5_9SPHI</name>
<dbReference type="CDD" id="cd00146">
    <property type="entry name" value="PKD"/>
    <property type="match status" value="3"/>
</dbReference>
<dbReference type="SUPFAM" id="SSF49299">
    <property type="entry name" value="PKD domain"/>
    <property type="match status" value="3"/>
</dbReference>
<dbReference type="SMART" id="SM00089">
    <property type="entry name" value="PKD"/>
    <property type="match status" value="3"/>
</dbReference>
<evidence type="ECO:0000256" key="1">
    <source>
        <dbReference type="SAM" id="SignalP"/>
    </source>
</evidence>
<keyword evidence="1" id="KW-0732">Signal</keyword>
<dbReference type="PANTHER" id="PTHR46534:SF1">
    <property type="entry name" value="IGGFC-BINDING PROTEIN N-TERMINAL DOMAIN-CONTAINING PROTEIN"/>
    <property type="match status" value="1"/>
</dbReference>
<dbReference type="AlphaFoldDB" id="A0A4U1C5U5"/>
<sequence>MKNLRLLILLLSFASFFSTVKAQNISNEGMEFWTVFPSHRPSGGVLAEMNVNVTSKFNTEVTVSCGATTQTKTIPANTVVTFLVSRAQSYIDESESNQNLINRGIHIVVTPGMPKIVAYSHVFAAARSAATLILPVEALGQQYYAMNYTQDNQGRNFLAVVATEDNTDLVLHRNGTTLAINGLKKGDVYQYMMPSEDLTGTYIETAANSSCKKFAAFSGSSGMRIGGNTGGVDPLLQQLYAINSWGKTYGVVPFVNRRYIVRVLAQEDNTTINFDGVSAGMINKGQFIERVLIEPTIVSSDKLISVAEYSYTQEHSSPTGNGLPSGDPEMVLLNPVEFNIKNITLFSSDKFRILERYLNVFMKTDKASSFKINGLVPNNGTWQVMPSNPAYSYIQIAVYEESLTLTADDGFNAIAYGFGDHESYAYSAGTNLASSQFLLVVNKSTNNENAAACVGQQSDLRITLPYELEKIIWQFVDGSPDYPDLDPNPVITGTSTKLYTYTAPVNKVFSVVGATQVTALATLVAGAGSCYTNEVELIFNFNVDPLAVAKIGAPTNGCAGDEVKFMDESSSMVVGKSITSWKWDFGDGSPISTDKNPVHTFSNAGNYIVKLSVSAENGCFSTVVEHNILINPKANVAFLPAAVTCLASDILFTDQSTVAVGNIVKWNWDFGDPSSSANTSALQNPTHIYNAIGNYNITLTVETNNGCVSSLTKSITINDLPKVEFTVPDVCLADAEAIFVNKSTDFDGLTETGLTYLWNFGDPSSSSNTSTERNGKHKYNASGDYFVTLTVTNANGCSVTSLATPFIVNGSNPKANFEVLNPTNLCSNTDFMLKNTSTVDFGNVTKIQWFLDGVKYGNDDLDPTFNKEYTFNIPQFTSPLTKVIKVKMVAYSGGTCENVMEKDIILLASPIVEFYSVNPLCENSGTIQFTAKETGGLQGAGVYTGKGISISGLFNPLIAGVGIHTITYTFTAQNGCKDQKSQSVEVFPTPTVDAGSDFFILAGGEKQISATASGIDLTYEWTPSIGLSRTDILNPIAKPEVDTKYTLKVTSSQGCISFDDILVKVLQGVEAPNTFSPNGDGINDLWNIKYLDTYPNSTVEIFDRNGQKVYASSRGYAVPFDGNFNKKALPVGTYYYIINPNSGRKNITGNLTIIR</sequence>
<dbReference type="RefSeq" id="WP_136876671.1">
    <property type="nucleotide sequence ID" value="NZ_SWBO01000004.1"/>
</dbReference>
<feature type="chain" id="PRO_5020249408" evidence="1">
    <location>
        <begin position="23"/>
        <end position="1155"/>
    </location>
</feature>
<keyword evidence="4" id="KW-1185">Reference proteome</keyword>
<reference evidence="3 4" key="1">
    <citation type="submission" date="2019-04" db="EMBL/GenBank/DDBJ databases">
        <title>Pedobacter sp. AR-2-6 sp. nov., isolated from Arctic soil.</title>
        <authorList>
            <person name="Dahal R.H."/>
            <person name="Kim D.-U."/>
        </authorList>
    </citation>
    <scope>NUCLEOTIDE SEQUENCE [LARGE SCALE GENOMIC DNA]</scope>
    <source>
        <strain evidence="3 4">AR-2-6</strain>
    </source>
</reference>
<dbReference type="Proteomes" id="UP000310477">
    <property type="component" value="Unassembled WGS sequence"/>
</dbReference>
<proteinExistence type="predicted"/>
<dbReference type="EMBL" id="SWBO01000004">
    <property type="protein sequence ID" value="TKC01358.1"/>
    <property type="molecule type" value="Genomic_DNA"/>
</dbReference>
<accession>A0A4U1C5U5</accession>
<feature type="signal peptide" evidence="1">
    <location>
        <begin position="1"/>
        <end position="22"/>
    </location>
</feature>
<comment type="caution">
    <text evidence="3">The sequence shown here is derived from an EMBL/GenBank/DDBJ whole genome shotgun (WGS) entry which is preliminary data.</text>
</comment>
<feature type="domain" description="PKD" evidence="2">
    <location>
        <begin position="546"/>
        <end position="618"/>
    </location>
</feature>
<dbReference type="Pfam" id="PF13585">
    <property type="entry name" value="CHU_C"/>
    <property type="match status" value="1"/>
</dbReference>
<feature type="domain" description="PKD" evidence="2">
    <location>
        <begin position="755"/>
        <end position="800"/>
    </location>
</feature>
<evidence type="ECO:0000259" key="2">
    <source>
        <dbReference type="PROSITE" id="PS50093"/>
    </source>
</evidence>
<dbReference type="PROSITE" id="PS50093">
    <property type="entry name" value="PKD"/>
    <property type="match status" value="3"/>
</dbReference>
<evidence type="ECO:0000313" key="3">
    <source>
        <dbReference type="EMBL" id="TKC01358.1"/>
    </source>
</evidence>
<dbReference type="NCBIfam" id="TIGR04131">
    <property type="entry name" value="Bac_Flav_CTERM"/>
    <property type="match status" value="1"/>
</dbReference>